<protein>
    <recommendedName>
        <fullName evidence="4">DUF281 domain-containing protein</fullName>
    </recommendedName>
</protein>
<dbReference type="KEGG" id="crq:GCK72_004265"/>
<accession>A0A6A5H9A5</accession>
<organism evidence="2 3">
    <name type="scientific">Caenorhabditis remanei</name>
    <name type="common">Caenorhabditis vulgaris</name>
    <dbReference type="NCBI Taxonomy" id="31234"/>
    <lineage>
        <taxon>Eukaryota</taxon>
        <taxon>Metazoa</taxon>
        <taxon>Ecdysozoa</taxon>
        <taxon>Nematoda</taxon>
        <taxon>Chromadorea</taxon>
        <taxon>Rhabditida</taxon>
        <taxon>Rhabditina</taxon>
        <taxon>Rhabditomorpha</taxon>
        <taxon>Rhabditoidea</taxon>
        <taxon>Rhabditidae</taxon>
        <taxon>Peloderinae</taxon>
        <taxon>Caenorhabditis</taxon>
    </lineage>
</organism>
<evidence type="ECO:0008006" key="4">
    <source>
        <dbReference type="Google" id="ProtNLM"/>
    </source>
</evidence>
<dbReference type="GeneID" id="78773847"/>
<dbReference type="Proteomes" id="UP000483820">
    <property type="component" value="Chromosome II"/>
</dbReference>
<dbReference type="AlphaFoldDB" id="A0A6A5H9A5"/>
<evidence type="ECO:0000256" key="1">
    <source>
        <dbReference type="SAM" id="SignalP"/>
    </source>
</evidence>
<evidence type="ECO:0000313" key="3">
    <source>
        <dbReference type="Proteomes" id="UP000483820"/>
    </source>
</evidence>
<comment type="caution">
    <text evidence="2">The sequence shown here is derived from an EMBL/GenBank/DDBJ whole genome shotgun (WGS) entry which is preliminary data.</text>
</comment>
<evidence type="ECO:0000313" key="2">
    <source>
        <dbReference type="EMBL" id="KAF1764318.1"/>
    </source>
</evidence>
<proteinExistence type="predicted"/>
<reference evidence="2 3" key="1">
    <citation type="submission" date="2019-12" db="EMBL/GenBank/DDBJ databases">
        <title>Chromosome-level assembly of the Caenorhabditis remanei genome.</title>
        <authorList>
            <person name="Teterina A.A."/>
            <person name="Willis J.H."/>
            <person name="Phillips P.C."/>
        </authorList>
    </citation>
    <scope>NUCLEOTIDE SEQUENCE [LARGE SCALE GENOMIC DNA]</scope>
    <source>
        <strain evidence="2 3">PX506</strain>
        <tissue evidence="2">Whole organism</tissue>
    </source>
</reference>
<dbReference type="EMBL" id="WUAV01000002">
    <property type="protein sequence ID" value="KAF1764318.1"/>
    <property type="molecule type" value="Genomic_DNA"/>
</dbReference>
<gene>
    <name evidence="2" type="ORF">GCK72_004265</name>
</gene>
<keyword evidence="1" id="KW-0732">Signal</keyword>
<feature type="chain" id="PRO_5025573246" description="DUF281 domain-containing protein" evidence="1">
    <location>
        <begin position="17"/>
        <end position="208"/>
    </location>
</feature>
<dbReference type="CTD" id="78773847"/>
<feature type="signal peptide" evidence="1">
    <location>
        <begin position="1"/>
        <end position="16"/>
    </location>
</feature>
<sequence>MIRVILSLIFPTVVHSCLVVRTTKCECDSMALDISNIQSIIGDREFYRLNISQNSISAPIISIDDCHTSIRCEGDSSLVVFDGTEKYHMFGAYSADGLCDAYTQKWLVDDLSVELTTYGKMQAVCVDYASCCSNPFTSPISDLCSKTTLICTVPDTLATMTLEVSILGNTSSTTDPSEVPNVKQVPKCIDVELVLTVHSRLVTAHWTT</sequence>
<name>A0A6A5H9A5_CAERE</name>
<dbReference type="RefSeq" id="XP_053588770.1">
    <property type="nucleotide sequence ID" value="XM_053724576.1"/>
</dbReference>